<dbReference type="InterPro" id="IPR013563">
    <property type="entry name" value="Oligopep_ABC_C"/>
</dbReference>
<dbReference type="GO" id="GO:0016887">
    <property type="term" value="F:ATP hydrolysis activity"/>
    <property type="evidence" value="ECO:0007669"/>
    <property type="project" value="InterPro"/>
</dbReference>
<dbReference type="Pfam" id="PF08352">
    <property type="entry name" value="oligo_HPY"/>
    <property type="match status" value="1"/>
</dbReference>
<dbReference type="Pfam" id="PF00005">
    <property type="entry name" value="ABC_tran"/>
    <property type="match status" value="1"/>
</dbReference>
<dbReference type="PANTHER" id="PTHR43230:SF1">
    <property type="entry name" value="OLIGOPEPTIDE ABC TRANSPORTER, ATP-BINDING PROTEIN"/>
    <property type="match status" value="1"/>
</dbReference>
<evidence type="ECO:0000256" key="1">
    <source>
        <dbReference type="ARBA" id="ARBA00022448"/>
    </source>
</evidence>
<gene>
    <name evidence="5" type="ORF">ENU12_01235</name>
</gene>
<dbReference type="SUPFAM" id="SSF52540">
    <property type="entry name" value="P-loop containing nucleoside triphosphate hydrolases"/>
    <property type="match status" value="1"/>
</dbReference>
<keyword evidence="3 5" id="KW-0067">ATP-binding</keyword>
<dbReference type="NCBIfam" id="TIGR01727">
    <property type="entry name" value="oligo_HPY"/>
    <property type="match status" value="1"/>
</dbReference>
<dbReference type="PANTHER" id="PTHR43230">
    <property type="entry name" value="ABC-TYPE DIPEPTIDE/OLIGOPEPTIDE TRANSPORT SYSTEM, ATPASE COMPONENT"/>
    <property type="match status" value="1"/>
</dbReference>
<keyword evidence="2" id="KW-0547">Nucleotide-binding</keyword>
<dbReference type="PROSITE" id="PS50893">
    <property type="entry name" value="ABC_TRANSPORTER_2"/>
    <property type="match status" value="1"/>
</dbReference>
<dbReference type="Gene3D" id="3.40.50.300">
    <property type="entry name" value="P-loop containing nucleotide triphosphate hydrolases"/>
    <property type="match status" value="1"/>
</dbReference>
<feature type="domain" description="ABC transporter" evidence="4">
    <location>
        <begin position="10"/>
        <end position="260"/>
    </location>
</feature>
<dbReference type="InterPro" id="IPR017871">
    <property type="entry name" value="ABC_transporter-like_CS"/>
</dbReference>
<evidence type="ECO:0000259" key="4">
    <source>
        <dbReference type="PROSITE" id="PS50893"/>
    </source>
</evidence>
<dbReference type="InterPro" id="IPR027417">
    <property type="entry name" value="P-loop_NTPase"/>
</dbReference>
<dbReference type="GO" id="GO:0005524">
    <property type="term" value="F:ATP binding"/>
    <property type="evidence" value="ECO:0007669"/>
    <property type="project" value="UniProtKB-KW"/>
</dbReference>
<evidence type="ECO:0000256" key="3">
    <source>
        <dbReference type="ARBA" id="ARBA00022840"/>
    </source>
</evidence>
<reference evidence="5" key="1">
    <citation type="journal article" date="2020" name="mSystems">
        <title>Genome- and Community-Level Interaction Insights into Carbon Utilization and Element Cycling Functions of Hydrothermarchaeota in Hydrothermal Sediment.</title>
        <authorList>
            <person name="Zhou Z."/>
            <person name="Liu Y."/>
            <person name="Xu W."/>
            <person name="Pan J."/>
            <person name="Luo Z.H."/>
            <person name="Li M."/>
        </authorList>
    </citation>
    <scope>NUCLEOTIDE SEQUENCE [LARGE SCALE GENOMIC DNA]</scope>
    <source>
        <strain evidence="5">SpSt-640</strain>
    </source>
</reference>
<accession>A0A7V4FFE6</accession>
<evidence type="ECO:0000256" key="2">
    <source>
        <dbReference type="ARBA" id="ARBA00022741"/>
    </source>
</evidence>
<organism evidence="5">
    <name type="scientific">Fervidobacterium pennivorans</name>
    <dbReference type="NCBI Taxonomy" id="93466"/>
    <lineage>
        <taxon>Bacteria</taxon>
        <taxon>Thermotogati</taxon>
        <taxon>Thermotogota</taxon>
        <taxon>Thermotogae</taxon>
        <taxon>Thermotogales</taxon>
        <taxon>Fervidobacteriaceae</taxon>
        <taxon>Fervidobacterium</taxon>
    </lineage>
</organism>
<dbReference type="SMART" id="SM00382">
    <property type="entry name" value="AAA"/>
    <property type="match status" value="1"/>
</dbReference>
<dbReference type="AlphaFoldDB" id="A0A7V4FFE6"/>
<evidence type="ECO:0000313" key="5">
    <source>
        <dbReference type="EMBL" id="HGQ76558.1"/>
    </source>
</evidence>
<dbReference type="GO" id="GO:0015833">
    <property type="term" value="P:peptide transport"/>
    <property type="evidence" value="ECO:0007669"/>
    <property type="project" value="InterPro"/>
</dbReference>
<sequence length="325" mass="37249">MNGEKKTSLLKLENVTKIFKLGGLFGSKLIAVNQINFELKGDQPEIVSIVGESGSGKTTLARMILGLIEPTHGRIIFKGKDVTTIKNRHEKLIFRKEVQPIFQNPFEAFNPLKKVESYLFETAKNLLKGSKEEILERVERAVEAVGMKFSEISGRYPNEFSGGQLQRLAIARALITQPSLLVADEPVSMVDASLRMSILNLFKKLNEKMRVSIIYITHDLATAYYMSYRIVIMFRGVVIEMGPSDLVLLEPFHPYTKLLLESIPKPDPEKRWKSKIKLSDTEIREYGMIGCKFVNRCPYTMEKCRKTEPPLFQRDDRFVRCFLYE</sequence>
<dbReference type="InterPro" id="IPR003593">
    <property type="entry name" value="AAA+_ATPase"/>
</dbReference>
<dbReference type="InterPro" id="IPR003439">
    <property type="entry name" value="ABC_transporter-like_ATP-bd"/>
</dbReference>
<keyword evidence="1" id="KW-0813">Transport</keyword>
<dbReference type="EMBL" id="DTBH01000031">
    <property type="protein sequence ID" value="HGQ76558.1"/>
    <property type="molecule type" value="Genomic_DNA"/>
</dbReference>
<name>A0A7V4FFE6_FERPE</name>
<dbReference type="CDD" id="cd03257">
    <property type="entry name" value="ABC_NikE_OppD_transporters"/>
    <property type="match status" value="1"/>
</dbReference>
<comment type="caution">
    <text evidence="5">The sequence shown here is derived from an EMBL/GenBank/DDBJ whole genome shotgun (WGS) entry which is preliminary data.</text>
</comment>
<proteinExistence type="predicted"/>
<dbReference type="PROSITE" id="PS00211">
    <property type="entry name" value="ABC_TRANSPORTER_1"/>
    <property type="match status" value="1"/>
</dbReference>
<protein>
    <submittedName>
        <fullName evidence="5">ABC transporter ATP-binding protein</fullName>
    </submittedName>
</protein>